<evidence type="ECO:0000313" key="8">
    <source>
        <dbReference type="Proteomes" id="UP000315003"/>
    </source>
</evidence>
<dbReference type="InterPro" id="IPR013325">
    <property type="entry name" value="RNA_pol_sigma_r2"/>
</dbReference>
<dbReference type="Gene3D" id="1.10.10.10">
    <property type="entry name" value="Winged helix-like DNA-binding domain superfamily/Winged helix DNA-binding domain"/>
    <property type="match status" value="1"/>
</dbReference>
<evidence type="ECO:0000256" key="3">
    <source>
        <dbReference type="ARBA" id="ARBA00023082"/>
    </source>
</evidence>
<keyword evidence="3" id="KW-0731">Sigma factor</keyword>
<comment type="similarity">
    <text evidence="1">Belongs to the sigma-70 factor family. ECF subfamily.</text>
</comment>
<dbReference type="NCBIfam" id="TIGR02937">
    <property type="entry name" value="sigma70-ECF"/>
    <property type="match status" value="1"/>
</dbReference>
<organism evidence="7 8">
    <name type="scientific">Stieleria bergensis</name>
    <dbReference type="NCBI Taxonomy" id="2528025"/>
    <lineage>
        <taxon>Bacteria</taxon>
        <taxon>Pseudomonadati</taxon>
        <taxon>Planctomycetota</taxon>
        <taxon>Planctomycetia</taxon>
        <taxon>Pirellulales</taxon>
        <taxon>Pirellulaceae</taxon>
        <taxon>Stieleria</taxon>
    </lineage>
</organism>
<feature type="domain" description="RNA polymerase sigma-70 region 2" evidence="6">
    <location>
        <begin position="57"/>
        <end position="103"/>
    </location>
</feature>
<dbReference type="InterPro" id="IPR014284">
    <property type="entry name" value="RNA_pol_sigma-70_dom"/>
</dbReference>
<reference evidence="7 8" key="1">
    <citation type="submission" date="2019-02" db="EMBL/GenBank/DDBJ databases">
        <title>Deep-cultivation of Planctomycetes and their phenomic and genomic characterization uncovers novel biology.</title>
        <authorList>
            <person name="Wiegand S."/>
            <person name="Jogler M."/>
            <person name="Boedeker C."/>
            <person name="Pinto D."/>
            <person name="Vollmers J."/>
            <person name="Rivas-Marin E."/>
            <person name="Kohn T."/>
            <person name="Peeters S.H."/>
            <person name="Heuer A."/>
            <person name="Rast P."/>
            <person name="Oberbeckmann S."/>
            <person name="Bunk B."/>
            <person name="Jeske O."/>
            <person name="Meyerdierks A."/>
            <person name="Storesund J.E."/>
            <person name="Kallscheuer N."/>
            <person name="Luecker S."/>
            <person name="Lage O.M."/>
            <person name="Pohl T."/>
            <person name="Merkel B.J."/>
            <person name="Hornburger P."/>
            <person name="Mueller R.-W."/>
            <person name="Bruemmer F."/>
            <person name="Labrenz M."/>
            <person name="Spormann A.M."/>
            <person name="Op den Camp H."/>
            <person name="Overmann J."/>
            <person name="Amann R."/>
            <person name="Jetten M.S.M."/>
            <person name="Mascher T."/>
            <person name="Medema M.H."/>
            <person name="Devos D.P."/>
            <person name="Kaster A.-K."/>
            <person name="Ovreas L."/>
            <person name="Rohde M."/>
            <person name="Galperin M.Y."/>
            <person name="Jogler C."/>
        </authorList>
    </citation>
    <scope>NUCLEOTIDE SEQUENCE [LARGE SCALE GENOMIC DNA]</scope>
    <source>
        <strain evidence="7 8">SV_7m_r</strain>
    </source>
</reference>
<keyword evidence="8" id="KW-1185">Reference proteome</keyword>
<dbReference type="EMBL" id="CP036272">
    <property type="protein sequence ID" value="QDT60125.1"/>
    <property type="molecule type" value="Genomic_DNA"/>
</dbReference>
<accession>A0A517SVH0</accession>
<sequence length="212" mass="23377">MEDAAHDAIETIASSAPDSWIARLQGNQVTRDEAIEELRRILLRGLSKSFGAGNSVGMHLEDVVQEALLKVLESLQQFQGRSRFTTWAMTIATRIAISKRRRKHFADVSLDSLSRDRGTTFDVTSVEQSPAEVVDQQGMIAVLQQLIDEVLTDRQRVAIRALLDGLPVEVIAAKTDSNRNSVYKLIHDAKLKLRSGLEAAGVASDDLNFGTH</sequence>
<dbReference type="GO" id="GO:0003677">
    <property type="term" value="F:DNA binding"/>
    <property type="evidence" value="ECO:0007669"/>
    <property type="project" value="UniProtKB-KW"/>
</dbReference>
<dbReference type="Pfam" id="PF04542">
    <property type="entry name" value="Sigma70_r2"/>
    <property type="match status" value="1"/>
</dbReference>
<dbReference type="PANTHER" id="PTHR43133:SF8">
    <property type="entry name" value="RNA POLYMERASE SIGMA FACTOR HI_1459-RELATED"/>
    <property type="match status" value="1"/>
</dbReference>
<evidence type="ECO:0000256" key="4">
    <source>
        <dbReference type="ARBA" id="ARBA00023125"/>
    </source>
</evidence>
<dbReference type="GO" id="GO:0006352">
    <property type="term" value="P:DNA-templated transcription initiation"/>
    <property type="evidence" value="ECO:0007669"/>
    <property type="project" value="InterPro"/>
</dbReference>
<protein>
    <submittedName>
        <fullName evidence="7">RNA polymerase sigma factor</fullName>
    </submittedName>
</protein>
<dbReference type="InterPro" id="IPR007627">
    <property type="entry name" value="RNA_pol_sigma70_r2"/>
</dbReference>
<dbReference type="AlphaFoldDB" id="A0A517SVH0"/>
<evidence type="ECO:0000259" key="6">
    <source>
        <dbReference type="Pfam" id="PF04542"/>
    </source>
</evidence>
<dbReference type="GO" id="GO:0016987">
    <property type="term" value="F:sigma factor activity"/>
    <property type="evidence" value="ECO:0007669"/>
    <property type="project" value="UniProtKB-KW"/>
</dbReference>
<dbReference type="InterPro" id="IPR039425">
    <property type="entry name" value="RNA_pol_sigma-70-like"/>
</dbReference>
<dbReference type="SUPFAM" id="SSF88659">
    <property type="entry name" value="Sigma3 and sigma4 domains of RNA polymerase sigma factors"/>
    <property type="match status" value="1"/>
</dbReference>
<dbReference type="PANTHER" id="PTHR43133">
    <property type="entry name" value="RNA POLYMERASE ECF-TYPE SIGMA FACTO"/>
    <property type="match status" value="1"/>
</dbReference>
<dbReference type="InterPro" id="IPR036388">
    <property type="entry name" value="WH-like_DNA-bd_sf"/>
</dbReference>
<dbReference type="InterPro" id="IPR013324">
    <property type="entry name" value="RNA_pol_sigma_r3/r4-like"/>
</dbReference>
<dbReference type="SUPFAM" id="SSF88946">
    <property type="entry name" value="Sigma2 domain of RNA polymerase sigma factors"/>
    <property type="match status" value="1"/>
</dbReference>
<evidence type="ECO:0000313" key="7">
    <source>
        <dbReference type="EMBL" id="QDT60125.1"/>
    </source>
</evidence>
<proteinExistence type="inferred from homology"/>
<name>A0A517SVH0_9BACT</name>
<gene>
    <name evidence="7" type="ORF">SV7mr_26420</name>
</gene>
<dbReference type="RefSeq" id="WP_145272429.1">
    <property type="nucleotide sequence ID" value="NZ_CP036272.1"/>
</dbReference>
<evidence type="ECO:0000256" key="5">
    <source>
        <dbReference type="ARBA" id="ARBA00023163"/>
    </source>
</evidence>
<dbReference type="Proteomes" id="UP000315003">
    <property type="component" value="Chromosome"/>
</dbReference>
<keyword evidence="5" id="KW-0804">Transcription</keyword>
<keyword evidence="4" id="KW-0238">DNA-binding</keyword>
<evidence type="ECO:0000256" key="1">
    <source>
        <dbReference type="ARBA" id="ARBA00010641"/>
    </source>
</evidence>
<dbReference type="OrthoDB" id="9780326at2"/>
<keyword evidence="2" id="KW-0805">Transcription regulation</keyword>
<dbReference type="Gene3D" id="1.10.1740.10">
    <property type="match status" value="1"/>
</dbReference>
<evidence type="ECO:0000256" key="2">
    <source>
        <dbReference type="ARBA" id="ARBA00023015"/>
    </source>
</evidence>